<proteinExistence type="predicted"/>
<gene>
    <name evidence="2" type="ORF">KSP40_PGU005694</name>
</gene>
<evidence type="ECO:0000313" key="2">
    <source>
        <dbReference type="EMBL" id="KAK8940300.1"/>
    </source>
</evidence>
<dbReference type="Pfam" id="PF06364">
    <property type="entry name" value="DUF1068"/>
    <property type="match status" value="1"/>
</dbReference>
<evidence type="ECO:0000256" key="1">
    <source>
        <dbReference type="SAM" id="Phobius"/>
    </source>
</evidence>
<evidence type="ECO:0000313" key="3">
    <source>
        <dbReference type="Proteomes" id="UP001412067"/>
    </source>
</evidence>
<keyword evidence="1" id="KW-0472">Membrane</keyword>
<accession>A0ABR2LHV0</accession>
<dbReference type="EMBL" id="JBBWWR010000020">
    <property type="protein sequence ID" value="KAK8940300.1"/>
    <property type="molecule type" value="Genomic_DNA"/>
</dbReference>
<comment type="caution">
    <text evidence="2">The sequence shown here is derived from an EMBL/GenBank/DDBJ whole genome shotgun (WGS) entry which is preliminary data.</text>
</comment>
<sequence>MAGGSSSYGGANPNVVRLALAVMALGLAAYIVGPPLYWHLAEALGRASSYSSCTLCNCDCSSQPLLALSAELTNFTLTACHESGTPMGYHITNPTAKLKIRVVPRLFCIIYEKNHEKTLRDSCHHYMVVISATWRSRGGREATISAGETRASTIVALAQDAMLQGDE</sequence>
<dbReference type="InterPro" id="IPR010471">
    <property type="entry name" value="DUF1068"/>
</dbReference>
<keyword evidence="1" id="KW-1133">Transmembrane helix</keyword>
<protein>
    <submittedName>
        <fullName evidence="2">Uncharacterized protein</fullName>
    </submittedName>
</protein>
<feature type="transmembrane region" description="Helical" evidence="1">
    <location>
        <begin position="15"/>
        <end position="38"/>
    </location>
</feature>
<reference evidence="2 3" key="1">
    <citation type="journal article" date="2022" name="Nat. Plants">
        <title>Genomes of leafy and leafless Platanthera orchids illuminate the evolution of mycoheterotrophy.</title>
        <authorList>
            <person name="Li M.H."/>
            <person name="Liu K.W."/>
            <person name="Li Z."/>
            <person name="Lu H.C."/>
            <person name="Ye Q.L."/>
            <person name="Zhang D."/>
            <person name="Wang J.Y."/>
            <person name="Li Y.F."/>
            <person name="Zhong Z.M."/>
            <person name="Liu X."/>
            <person name="Yu X."/>
            <person name="Liu D.K."/>
            <person name="Tu X.D."/>
            <person name="Liu B."/>
            <person name="Hao Y."/>
            <person name="Liao X.Y."/>
            <person name="Jiang Y.T."/>
            <person name="Sun W.H."/>
            <person name="Chen J."/>
            <person name="Chen Y.Q."/>
            <person name="Ai Y."/>
            <person name="Zhai J.W."/>
            <person name="Wu S.S."/>
            <person name="Zhou Z."/>
            <person name="Hsiao Y.Y."/>
            <person name="Wu W.L."/>
            <person name="Chen Y.Y."/>
            <person name="Lin Y.F."/>
            <person name="Hsu J.L."/>
            <person name="Li C.Y."/>
            <person name="Wang Z.W."/>
            <person name="Zhao X."/>
            <person name="Zhong W.Y."/>
            <person name="Ma X.K."/>
            <person name="Ma L."/>
            <person name="Huang J."/>
            <person name="Chen G.Z."/>
            <person name="Huang M.Z."/>
            <person name="Huang L."/>
            <person name="Peng D.H."/>
            <person name="Luo Y.B."/>
            <person name="Zou S.Q."/>
            <person name="Chen S.P."/>
            <person name="Lan S."/>
            <person name="Tsai W.C."/>
            <person name="Van de Peer Y."/>
            <person name="Liu Z.J."/>
        </authorList>
    </citation>
    <scope>NUCLEOTIDE SEQUENCE [LARGE SCALE GENOMIC DNA]</scope>
    <source>
        <strain evidence="2">Lor288</strain>
    </source>
</reference>
<name>A0ABR2LHV0_9ASPA</name>
<organism evidence="2 3">
    <name type="scientific">Platanthera guangdongensis</name>
    <dbReference type="NCBI Taxonomy" id="2320717"/>
    <lineage>
        <taxon>Eukaryota</taxon>
        <taxon>Viridiplantae</taxon>
        <taxon>Streptophyta</taxon>
        <taxon>Embryophyta</taxon>
        <taxon>Tracheophyta</taxon>
        <taxon>Spermatophyta</taxon>
        <taxon>Magnoliopsida</taxon>
        <taxon>Liliopsida</taxon>
        <taxon>Asparagales</taxon>
        <taxon>Orchidaceae</taxon>
        <taxon>Orchidoideae</taxon>
        <taxon>Orchideae</taxon>
        <taxon>Orchidinae</taxon>
        <taxon>Platanthera</taxon>
    </lineage>
</organism>
<keyword evidence="1" id="KW-0812">Transmembrane</keyword>
<dbReference type="Proteomes" id="UP001412067">
    <property type="component" value="Unassembled WGS sequence"/>
</dbReference>
<dbReference type="PANTHER" id="PTHR32254:SF14">
    <property type="entry name" value="EXPRESSED PROTEIN"/>
    <property type="match status" value="1"/>
</dbReference>
<dbReference type="PANTHER" id="PTHR32254">
    <property type="entry name" value="EXPRESSED PROTEIN"/>
    <property type="match status" value="1"/>
</dbReference>
<keyword evidence="3" id="KW-1185">Reference proteome</keyword>